<dbReference type="AlphaFoldDB" id="A0AAJ1QQE4"/>
<organism evidence="5 6">
    <name type="scientific">Peribacillus frigoritolerans</name>
    <dbReference type="NCBI Taxonomy" id="450367"/>
    <lineage>
        <taxon>Bacteria</taxon>
        <taxon>Bacillati</taxon>
        <taxon>Bacillota</taxon>
        <taxon>Bacilli</taxon>
        <taxon>Bacillales</taxon>
        <taxon>Bacillaceae</taxon>
        <taxon>Peribacillus</taxon>
    </lineage>
</organism>
<comment type="similarity">
    <text evidence="1">Belongs to the glycosyltransferase 2 family.</text>
</comment>
<reference evidence="5" key="1">
    <citation type="submission" date="2023-06" db="EMBL/GenBank/DDBJ databases">
        <title>Comparative genomics of Bacillaceae isolates and their secondary metabolite potential.</title>
        <authorList>
            <person name="Song L."/>
            <person name="Nielsen L.J."/>
            <person name="Mohite O."/>
            <person name="Xu X."/>
            <person name="Weber T."/>
            <person name="Kovacs A.T."/>
        </authorList>
    </citation>
    <scope>NUCLEOTIDE SEQUENCE</scope>
    <source>
        <strain evidence="5">G1S1</strain>
    </source>
</reference>
<evidence type="ECO:0000256" key="2">
    <source>
        <dbReference type="ARBA" id="ARBA00022676"/>
    </source>
</evidence>
<dbReference type="GO" id="GO:0016757">
    <property type="term" value="F:glycosyltransferase activity"/>
    <property type="evidence" value="ECO:0007669"/>
    <property type="project" value="UniProtKB-KW"/>
</dbReference>
<dbReference type="EC" id="2.4.-.-" evidence="5"/>
<dbReference type="RefSeq" id="WP_289350479.1">
    <property type="nucleotide sequence ID" value="NZ_JAUCFI010000003.1"/>
</dbReference>
<dbReference type="SUPFAM" id="SSF53448">
    <property type="entry name" value="Nucleotide-diphospho-sugar transferases"/>
    <property type="match status" value="1"/>
</dbReference>
<dbReference type="PANTHER" id="PTHR22916:SF51">
    <property type="entry name" value="GLYCOSYLTRANSFERASE EPSH-RELATED"/>
    <property type="match status" value="1"/>
</dbReference>
<sequence>MDIKVSIIVPVYNCERYLPNCIESILKQSYTNIELVLVDDGSQDASRVVCEKYEISDSRIKAIYQQNSGASTARNVGMSLSTGKYLMFVDADDFIESRMVENLVEIAEKEDADIVISGITVDTFSDDKEELVSSKENICFPRTIVGNKNIPFSILDLIESEKINGPCAKLFKMDILKKENIKMPPHLSLQEDLYFNLKFLEHVNILCVTNKSYYHYTKGLKESLTTSYFSNKYEMTNEVHDLLLEYYTMRCQDVNTLKRIKFIYIKNTIAAFMNFFHAKCELSKLEKMNQIKRIIKSPKFNSMLAEADRKGIKYRILKSILKTKSSILIYCISNIIYIMKYKFKMRY</sequence>
<evidence type="ECO:0000259" key="4">
    <source>
        <dbReference type="Pfam" id="PF00535"/>
    </source>
</evidence>
<keyword evidence="2 5" id="KW-0328">Glycosyltransferase</keyword>
<dbReference type="Proteomes" id="UP001238973">
    <property type="component" value="Unassembled WGS sequence"/>
</dbReference>
<proteinExistence type="inferred from homology"/>
<keyword evidence="3 5" id="KW-0808">Transferase</keyword>
<evidence type="ECO:0000313" key="6">
    <source>
        <dbReference type="Proteomes" id="UP001238973"/>
    </source>
</evidence>
<comment type="caution">
    <text evidence="5">The sequence shown here is derived from an EMBL/GenBank/DDBJ whole genome shotgun (WGS) entry which is preliminary data.</text>
</comment>
<dbReference type="EMBL" id="JAUCFI010000003">
    <property type="protein sequence ID" value="MDM5285513.1"/>
    <property type="molecule type" value="Genomic_DNA"/>
</dbReference>
<evidence type="ECO:0000256" key="3">
    <source>
        <dbReference type="ARBA" id="ARBA00022679"/>
    </source>
</evidence>
<name>A0AAJ1QQE4_9BACI</name>
<feature type="domain" description="Glycosyltransferase 2-like" evidence="4">
    <location>
        <begin position="6"/>
        <end position="135"/>
    </location>
</feature>
<accession>A0AAJ1QQE4</accession>
<gene>
    <name evidence="5" type="ORF">QUF85_19740</name>
</gene>
<evidence type="ECO:0000313" key="5">
    <source>
        <dbReference type="EMBL" id="MDM5285513.1"/>
    </source>
</evidence>
<evidence type="ECO:0000256" key="1">
    <source>
        <dbReference type="ARBA" id="ARBA00006739"/>
    </source>
</evidence>
<dbReference type="Pfam" id="PF00535">
    <property type="entry name" value="Glycos_transf_2"/>
    <property type="match status" value="1"/>
</dbReference>
<dbReference type="Gene3D" id="3.90.550.10">
    <property type="entry name" value="Spore Coat Polysaccharide Biosynthesis Protein SpsA, Chain A"/>
    <property type="match status" value="1"/>
</dbReference>
<dbReference type="InterPro" id="IPR029044">
    <property type="entry name" value="Nucleotide-diphossugar_trans"/>
</dbReference>
<dbReference type="PANTHER" id="PTHR22916">
    <property type="entry name" value="GLYCOSYLTRANSFERASE"/>
    <property type="match status" value="1"/>
</dbReference>
<dbReference type="CDD" id="cd00761">
    <property type="entry name" value="Glyco_tranf_GTA_type"/>
    <property type="match status" value="1"/>
</dbReference>
<dbReference type="InterPro" id="IPR001173">
    <property type="entry name" value="Glyco_trans_2-like"/>
</dbReference>
<protein>
    <submittedName>
        <fullName evidence="5">Glycosyltransferase family 2 protein</fullName>
        <ecNumber evidence="5">2.4.-.-</ecNumber>
    </submittedName>
</protein>